<dbReference type="Gene3D" id="3.40.50.300">
    <property type="entry name" value="P-loop containing nucleotide triphosphate hydrolases"/>
    <property type="match status" value="1"/>
</dbReference>
<dbReference type="RefSeq" id="WP_395759498.1">
    <property type="nucleotide sequence ID" value="NZ_CP109207.1"/>
</dbReference>
<dbReference type="EMBL" id="CP109207">
    <property type="protein sequence ID" value="WUU56637.1"/>
    <property type="molecule type" value="Genomic_DNA"/>
</dbReference>
<dbReference type="Pfam" id="PF13481">
    <property type="entry name" value="AAA_25"/>
    <property type="match status" value="1"/>
</dbReference>
<dbReference type="SUPFAM" id="SSF52540">
    <property type="entry name" value="P-loop containing nucleoside triphosphate hydrolases"/>
    <property type="match status" value="1"/>
</dbReference>
<organism evidence="1">
    <name type="scientific">Streptomyces althioticus</name>
    <dbReference type="NCBI Taxonomy" id="83380"/>
    <lineage>
        <taxon>Bacteria</taxon>
        <taxon>Bacillati</taxon>
        <taxon>Actinomycetota</taxon>
        <taxon>Actinomycetes</taxon>
        <taxon>Kitasatosporales</taxon>
        <taxon>Streptomycetaceae</taxon>
        <taxon>Streptomyces</taxon>
        <taxon>Streptomyces althioticus group</taxon>
    </lineage>
</organism>
<sequence length="280" mass="30788">MTIIYSLVQSARIKGSVGEPIPNPSKALQKLDVDFRRGELSLVAAGPGTGKSLWALNLALASPAGIPVMYWSADSNAATQLSRATAILTGDNVKDVKKALLEDRFQEYERTLADKWWIRLNYEAMPTPSDMEADLEVYYEVFGCYPHLCVVDNITNVDNGEAGSAESFTFGLEGMCEYLNDMARETEAHVQALHHVTGEYSDGLKPIPLSGVKGKIGRVPSLIMTIHREPDEPGMNRVLNLSPVKNREGFADASGNTFAKMELDGDTLRLSDYEDHSINF</sequence>
<evidence type="ECO:0000313" key="1">
    <source>
        <dbReference type="EMBL" id="WUU56637.1"/>
    </source>
</evidence>
<gene>
    <name evidence="1" type="ORF">OIE82_27230</name>
</gene>
<proteinExistence type="predicted"/>
<accession>A0ABZ1YBG6</accession>
<protein>
    <submittedName>
        <fullName evidence="1">AAA family ATPase</fullName>
    </submittedName>
</protein>
<name>A0ABZ1YBG6_9ACTN</name>
<dbReference type="InterPro" id="IPR027417">
    <property type="entry name" value="P-loop_NTPase"/>
</dbReference>
<reference evidence="1" key="1">
    <citation type="submission" date="2022-10" db="EMBL/GenBank/DDBJ databases">
        <title>The complete genomes of actinobacterial strains from the NBC collection.</title>
        <authorList>
            <person name="Joergensen T.S."/>
            <person name="Alvarez Arevalo M."/>
            <person name="Sterndorff E.B."/>
            <person name="Faurdal D."/>
            <person name="Vuksanovic O."/>
            <person name="Mourched A.-S."/>
            <person name="Charusanti P."/>
            <person name="Shaw S."/>
            <person name="Blin K."/>
            <person name="Weber T."/>
        </authorList>
    </citation>
    <scope>NUCLEOTIDE SEQUENCE [LARGE SCALE GENOMIC DNA]</scope>
    <source>
        <strain evidence="1">NBC 01686</strain>
    </source>
</reference>